<feature type="signal peptide" evidence="1">
    <location>
        <begin position="1"/>
        <end position="27"/>
    </location>
</feature>
<dbReference type="AlphaFoldDB" id="A0A367FWR5"/>
<protein>
    <recommendedName>
        <fullName evidence="2">BIG2 domain-containing protein</fullName>
    </recommendedName>
</protein>
<dbReference type="InterPro" id="IPR008964">
    <property type="entry name" value="Invasin/intimin_cell_adhesion"/>
</dbReference>
<accession>A0A367FWR5</accession>
<dbReference type="Proteomes" id="UP000253208">
    <property type="component" value="Unassembled WGS sequence"/>
</dbReference>
<sequence>MKSIKKLAVIMLSAMVLFGTMTVPTMAAAKSPTKQTFNTVSLKKKTTTYNGKTQHPVLTVKAGKTTLKNGKDYVITYKYGQSMKTAGKKTVYINGIGRYAGFYKTVAYTINPAVQKNVKVSRSSVAVKRGKATTIKLTKAKAAKATWTSSNSKAVKVSKTGKITVAKNAKKGKYTVKVTVKLANHKTVTRTVKVTVK</sequence>
<organism evidence="3 4">
    <name type="scientific">Blautia obeum</name>
    <dbReference type="NCBI Taxonomy" id="40520"/>
    <lineage>
        <taxon>Bacteria</taxon>
        <taxon>Bacillati</taxon>
        <taxon>Bacillota</taxon>
        <taxon>Clostridia</taxon>
        <taxon>Lachnospirales</taxon>
        <taxon>Lachnospiraceae</taxon>
        <taxon>Blautia</taxon>
    </lineage>
</organism>
<dbReference type="SUPFAM" id="SSF49373">
    <property type="entry name" value="Invasin/intimin cell-adhesion fragments"/>
    <property type="match status" value="1"/>
</dbReference>
<proteinExistence type="predicted"/>
<dbReference type="SMART" id="SM00635">
    <property type="entry name" value="BID_2"/>
    <property type="match status" value="1"/>
</dbReference>
<evidence type="ECO:0000259" key="2">
    <source>
        <dbReference type="SMART" id="SM00635"/>
    </source>
</evidence>
<comment type="caution">
    <text evidence="3">The sequence shown here is derived from an EMBL/GenBank/DDBJ whole genome shotgun (WGS) entry which is preliminary data.</text>
</comment>
<keyword evidence="1" id="KW-0732">Signal</keyword>
<evidence type="ECO:0000313" key="4">
    <source>
        <dbReference type="Proteomes" id="UP000253208"/>
    </source>
</evidence>
<name>A0A367FWR5_9FIRM</name>
<dbReference type="EMBL" id="PSQG01000022">
    <property type="protein sequence ID" value="RCH42403.1"/>
    <property type="molecule type" value="Genomic_DNA"/>
</dbReference>
<evidence type="ECO:0000256" key="1">
    <source>
        <dbReference type="SAM" id="SignalP"/>
    </source>
</evidence>
<evidence type="ECO:0000313" key="3">
    <source>
        <dbReference type="EMBL" id="RCH42403.1"/>
    </source>
</evidence>
<gene>
    <name evidence="3" type="ORF">C4886_14045</name>
</gene>
<dbReference type="Pfam" id="PF02368">
    <property type="entry name" value="Big_2"/>
    <property type="match status" value="1"/>
</dbReference>
<feature type="chain" id="PRO_5038376493" description="BIG2 domain-containing protein" evidence="1">
    <location>
        <begin position="28"/>
        <end position="197"/>
    </location>
</feature>
<feature type="domain" description="BIG2" evidence="2">
    <location>
        <begin position="114"/>
        <end position="190"/>
    </location>
</feature>
<dbReference type="RefSeq" id="WP_114002603.1">
    <property type="nucleotide sequence ID" value="NZ_PSQG01000022.1"/>
</dbReference>
<reference evidence="3 4" key="1">
    <citation type="submission" date="2018-02" db="EMBL/GenBank/DDBJ databases">
        <title>Complete genome sequencing of Faecalibacterium prausnitzii strains isolated from the human gut.</title>
        <authorList>
            <person name="Fitzgerald B.C."/>
            <person name="Shkoporov A.N."/>
            <person name="Ross P.R."/>
            <person name="Hill C."/>
        </authorList>
    </citation>
    <scope>NUCLEOTIDE SEQUENCE [LARGE SCALE GENOMIC DNA]</scope>
    <source>
        <strain evidence="3 4">APC942/31-1</strain>
    </source>
</reference>
<dbReference type="Gene3D" id="2.60.40.1080">
    <property type="match status" value="1"/>
</dbReference>
<dbReference type="InterPro" id="IPR003343">
    <property type="entry name" value="Big_2"/>
</dbReference>